<comment type="caution">
    <text evidence="5">The sequence shown here is derived from an EMBL/GenBank/DDBJ whole genome shotgun (WGS) entry which is preliminary data.</text>
</comment>
<proteinExistence type="inferred from homology"/>
<evidence type="ECO:0000256" key="2">
    <source>
        <dbReference type="RuleBase" id="RU004324"/>
    </source>
</evidence>
<dbReference type="Gene3D" id="3.40.50.2020">
    <property type="match status" value="2"/>
</dbReference>
<evidence type="ECO:0000256" key="1">
    <source>
        <dbReference type="ARBA" id="ARBA00022727"/>
    </source>
</evidence>
<keyword evidence="5" id="KW-0808">Transferase</keyword>
<name>A0A5M8FTX5_9GAMM</name>
<dbReference type="SMART" id="SM01400">
    <property type="entry name" value="Pribosyltran_N"/>
    <property type="match status" value="1"/>
</dbReference>
<dbReference type="NCBIfam" id="NF005537">
    <property type="entry name" value="PRK07199.1"/>
    <property type="match status" value="1"/>
</dbReference>
<evidence type="ECO:0000313" key="5">
    <source>
        <dbReference type="EMBL" id="KAA6187264.1"/>
    </source>
</evidence>
<keyword evidence="5" id="KW-0418">Kinase</keyword>
<dbReference type="PANTHER" id="PTHR10210">
    <property type="entry name" value="RIBOSE-PHOSPHATE DIPHOSPHOKINASE FAMILY MEMBER"/>
    <property type="match status" value="1"/>
</dbReference>
<evidence type="ECO:0000313" key="6">
    <source>
        <dbReference type="Proteomes" id="UP000322981"/>
    </source>
</evidence>
<dbReference type="NCBIfam" id="TIGR01251">
    <property type="entry name" value="ribP_PPkin"/>
    <property type="match status" value="1"/>
</dbReference>
<dbReference type="GO" id="GO:0005737">
    <property type="term" value="C:cytoplasm"/>
    <property type="evidence" value="ECO:0007669"/>
    <property type="project" value="TreeGrafter"/>
</dbReference>
<dbReference type="GO" id="GO:0002189">
    <property type="term" value="C:ribose phosphate diphosphokinase complex"/>
    <property type="evidence" value="ECO:0007669"/>
    <property type="project" value="TreeGrafter"/>
</dbReference>
<dbReference type="EC" id="2.7.6.1" evidence="5"/>
<protein>
    <submittedName>
        <fullName evidence="5">Ribose-phosphate diphosphokinase</fullName>
        <ecNumber evidence="5">2.7.6.1</ecNumber>
    </submittedName>
</protein>
<dbReference type="CDD" id="cd06223">
    <property type="entry name" value="PRTases_typeI"/>
    <property type="match status" value="1"/>
</dbReference>
<feature type="domain" description="Ribose-phosphate pyrophosphokinase N-terminal" evidence="4">
    <location>
        <begin position="18"/>
        <end position="125"/>
    </location>
</feature>
<gene>
    <name evidence="5" type="primary">prs</name>
    <name evidence="5" type="ORF">F2Q65_01665</name>
</gene>
<dbReference type="PANTHER" id="PTHR10210:SF41">
    <property type="entry name" value="RIBOSE-PHOSPHATE PYROPHOSPHOKINASE 1, CHLOROPLASTIC"/>
    <property type="match status" value="1"/>
</dbReference>
<dbReference type="EMBL" id="VWXX01000002">
    <property type="protein sequence ID" value="KAA6187264.1"/>
    <property type="molecule type" value="Genomic_DNA"/>
</dbReference>
<dbReference type="InterPro" id="IPR029057">
    <property type="entry name" value="PRTase-like"/>
</dbReference>
<reference evidence="5 6" key="1">
    <citation type="submission" date="2019-09" db="EMBL/GenBank/DDBJ databases">
        <title>Whole-genome sequence of the purple sulfur bacterium Thiohalocapsa marina DSM 19078.</title>
        <authorList>
            <person name="Kyndt J.A."/>
            <person name="Meyer T.E."/>
        </authorList>
    </citation>
    <scope>NUCLEOTIDE SEQUENCE [LARGE SCALE GENOMIC DNA]</scope>
    <source>
        <strain evidence="5 6">DSM 19078</strain>
    </source>
</reference>
<organism evidence="5 6">
    <name type="scientific">Thiohalocapsa marina</name>
    <dbReference type="NCBI Taxonomy" id="424902"/>
    <lineage>
        <taxon>Bacteria</taxon>
        <taxon>Pseudomonadati</taxon>
        <taxon>Pseudomonadota</taxon>
        <taxon>Gammaproteobacteria</taxon>
        <taxon>Chromatiales</taxon>
        <taxon>Chromatiaceae</taxon>
        <taxon>Thiohalocapsa</taxon>
    </lineage>
</organism>
<dbReference type="RefSeq" id="WP_150089776.1">
    <property type="nucleotide sequence ID" value="NZ_JBFUOH010000013.1"/>
</dbReference>
<dbReference type="GO" id="GO:0000287">
    <property type="term" value="F:magnesium ion binding"/>
    <property type="evidence" value="ECO:0007669"/>
    <property type="project" value="InterPro"/>
</dbReference>
<dbReference type="InterPro" id="IPR029099">
    <property type="entry name" value="Pribosyltran_N"/>
</dbReference>
<dbReference type="OrthoDB" id="324294at2"/>
<dbReference type="GO" id="GO:0004749">
    <property type="term" value="F:ribose phosphate diphosphokinase activity"/>
    <property type="evidence" value="ECO:0007669"/>
    <property type="project" value="UniProtKB-EC"/>
</dbReference>
<dbReference type="Pfam" id="PF13793">
    <property type="entry name" value="Pribosyltran_N"/>
    <property type="match status" value="1"/>
</dbReference>
<keyword evidence="6" id="KW-1185">Reference proteome</keyword>
<feature type="domain" description="Phosphoribosyltransferase" evidence="3">
    <location>
        <begin position="171"/>
        <end position="263"/>
    </location>
</feature>
<accession>A0A5M8FTX5</accession>
<sequence>MSSDLQLLLAFPGYVEPAQRLAQHLGCTCQAIEVHRFPDGELRVRLPIEQPTEQSTLSQTDLWLFGSLTPPNDVLVTVLLSADTARDLGARRVGLIAPYLGYMRQDIAFRPGEAVSQRIIGALLARHLDGLVTVDPHLHRISHIRQAVPLPRAVSVSAAPALGDWLGRQEPDAVLLGPDAEARQWVRALAERCHRPWDTARKQRFGDSQVRVELPGGDWRGKTVVLVDDVISSGATLAEACRLLRQTGAARVVALVTHALPDAQAEQRLRDAGLEALWSSDSVAHHSNRVSLAPLLAETLQGLSAAEA</sequence>
<dbReference type="Proteomes" id="UP000322981">
    <property type="component" value="Unassembled WGS sequence"/>
</dbReference>
<comment type="similarity">
    <text evidence="2">Belongs to the ribose-phosphate pyrophosphokinase family.</text>
</comment>
<dbReference type="GO" id="GO:0016301">
    <property type="term" value="F:kinase activity"/>
    <property type="evidence" value="ECO:0007669"/>
    <property type="project" value="UniProtKB-KW"/>
</dbReference>
<dbReference type="AlphaFoldDB" id="A0A5M8FTX5"/>
<dbReference type="SUPFAM" id="SSF53271">
    <property type="entry name" value="PRTase-like"/>
    <property type="match status" value="2"/>
</dbReference>
<evidence type="ECO:0000259" key="3">
    <source>
        <dbReference type="Pfam" id="PF00156"/>
    </source>
</evidence>
<evidence type="ECO:0000259" key="4">
    <source>
        <dbReference type="Pfam" id="PF13793"/>
    </source>
</evidence>
<dbReference type="InterPro" id="IPR005946">
    <property type="entry name" value="Rib-P_diPkinase"/>
</dbReference>
<dbReference type="GO" id="GO:0006015">
    <property type="term" value="P:5-phosphoribose 1-diphosphate biosynthetic process"/>
    <property type="evidence" value="ECO:0007669"/>
    <property type="project" value="TreeGrafter"/>
</dbReference>
<dbReference type="InterPro" id="IPR000836">
    <property type="entry name" value="PRTase_dom"/>
</dbReference>
<dbReference type="GO" id="GO:0006164">
    <property type="term" value="P:purine nucleotide biosynthetic process"/>
    <property type="evidence" value="ECO:0007669"/>
    <property type="project" value="TreeGrafter"/>
</dbReference>
<keyword evidence="1 2" id="KW-0545">Nucleotide biosynthesis</keyword>
<dbReference type="Pfam" id="PF00156">
    <property type="entry name" value="Pribosyltran"/>
    <property type="match status" value="1"/>
</dbReference>